<organism evidence="2 3">
    <name type="scientific">Methanolobus vulcani</name>
    <dbReference type="NCBI Taxonomy" id="38026"/>
    <lineage>
        <taxon>Archaea</taxon>
        <taxon>Methanobacteriati</taxon>
        <taxon>Methanobacteriota</taxon>
        <taxon>Stenosarchaea group</taxon>
        <taxon>Methanomicrobia</taxon>
        <taxon>Methanosarcinales</taxon>
        <taxon>Methanosarcinaceae</taxon>
        <taxon>Methanolobus</taxon>
    </lineage>
</organism>
<comment type="caution">
    <text evidence="2">The sequence shown here is derived from an EMBL/GenBank/DDBJ whole genome shotgun (WGS) entry which is preliminary data.</text>
</comment>
<dbReference type="EMBL" id="VIAQ01000019">
    <property type="protein sequence ID" value="TQD23854.1"/>
    <property type="molecule type" value="Genomic_DNA"/>
</dbReference>
<dbReference type="Gene3D" id="2.60.120.10">
    <property type="entry name" value="Jelly Rolls"/>
    <property type="match status" value="1"/>
</dbReference>
<dbReference type="AlphaFoldDB" id="A0A7Z8P0F7"/>
<accession>A0A7Z8P0F7</accession>
<protein>
    <submittedName>
        <fullName evidence="2">WxcM-like domain-containing protein</fullName>
    </submittedName>
</protein>
<evidence type="ECO:0000259" key="1">
    <source>
        <dbReference type="Pfam" id="PF05523"/>
    </source>
</evidence>
<dbReference type="SUPFAM" id="SSF51182">
    <property type="entry name" value="RmlC-like cupins"/>
    <property type="match status" value="1"/>
</dbReference>
<name>A0A7Z8P0F7_9EURY</name>
<dbReference type="RefSeq" id="WP_154810477.1">
    <property type="nucleotide sequence ID" value="NZ_VIAQ01000019.1"/>
</dbReference>
<dbReference type="CDD" id="cd20292">
    <property type="entry name" value="cupin_QdtA-like"/>
    <property type="match status" value="1"/>
</dbReference>
<sequence>MTYIIDLDTYSDERGDLTVIQKILPFEIKRIYYIYNNKNNLPRGGHRHHKTIQALICLNGNCTISTSNSGLTTDYTLNKPNKCLILNPEDWHTMHSFSENSILLVLASEYFNPDDYIHKQD</sequence>
<evidence type="ECO:0000313" key="2">
    <source>
        <dbReference type="EMBL" id="TQD23854.1"/>
    </source>
</evidence>
<proteinExistence type="predicted"/>
<dbReference type="Pfam" id="PF05523">
    <property type="entry name" value="FdtA"/>
    <property type="match status" value="1"/>
</dbReference>
<keyword evidence="3" id="KW-1185">Reference proteome</keyword>
<dbReference type="OrthoDB" id="66798at2157"/>
<gene>
    <name evidence="2" type="ORF">FKV42_11610</name>
</gene>
<dbReference type="InterPro" id="IPR011051">
    <property type="entry name" value="RmlC_Cupin_sf"/>
</dbReference>
<dbReference type="InterPro" id="IPR008894">
    <property type="entry name" value="QdtA_cupin_dom"/>
</dbReference>
<evidence type="ECO:0000313" key="3">
    <source>
        <dbReference type="Proteomes" id="UP000319335"/>
    </source>
</evidence>
<dbReference type="Proteomes" id="UP000319335">
    <property type="component" value="Unassembled WGS sequence"/>
</dbReference>
<dbReference type="InterPro" id="IPR014710">
    <property type="entry name" value="RmlC-like_jellyroll"/>
</dbReference>
<feature type="domain" description="Sugar 3,4-ketoisomerase QdtA cupin" evidence="1">
    <location>
        <begin position="4"/>
        <end position="119"/>
    </location>
</feature>
<reference evidence="2 3" key="1">
    <citation type="submission" date="2019-06" db="EMBL/GenBank/DDBJ databases">
        <title>Draft genome sequence of Methanolobus vulcani B1d.</title>
        <authorList>
            <person name="Creighbaum A.J."/>
            <person name="Ticak T."/>
            <person name="Hariraju D."/>
            <person name="Arivett B.A."/>
            <person name="Ferguson D.J.Jr."/>
        </authorList>
    </citation>
    <scope>NUCLEOTIDE SEQUENCE [LARGE SCALE GENOMIC DNA]</scope>
    <source>
        <strain evidence="2 3">B1d</strain>
    </source>
</reference>